<dbReference type="RefSeq" id="WP_210024941.1">
    <property type="nucleotide sequence ID" value="NZ_JAGINU010000001.1"/>
</dbReference>
<dbReference type="PANTHER" id="PTHR42749:SF1">
    <property type="entry name" value="CELL SHAPE-DETERMINING PROTEIN MREB"/>
    <property type="match status" value="1"/>
</dbReference>
<feature type="compositionally biased region" description="Low complexity" evidence="4">
    <location>
        <begin position="455"/>
        <end position="465"/>
    </location>
</feature>
<protein>
    <recommendedName>
        <fullName evidence="7">Hsp70 protein</fullName>
    </recommendedName>
</protein>
<dbReference type="Proteomes" id="UP001519295">
    <property type="component" value="Unassembled WGS sequence"/>
</dbReference>
<dbReference type="InterPro" id="IPR043129">
    <property type="entry name" value="ATPase_NBD"/>
</dbReference>
<evidence type="ECO:0000313" key="5">
    <source>
        <dbReference type="EMBL" id="MBP2364959.1"/>
    </source>
</evidence>
<keyword evidence="3" id="KW-0143">Chaperone</keyword>
<keyword evidence="2" id="KW-0067">ATP-binding</keyword>
<feature type="compositionally biased region" description="Low complexity" evidence="4">
    <location>
        <begin position="553"/>
        <end position="575"/>
    </location>
</feature>
<feature type="compositionally biased region" description="Pro residues" evidence="4">
    <location>
        <begin position="585"/>
        <end position="610"/>
    </location>
</feature>
<comment type="caution">
    <text evidence="5">The sequence shown here is derived from an EMBL/GenBank/DDBJ whole genome shotgun (WGS) entry which is preliminary data.</text>
</comment>
<dbReference type="Pfam" id="PF00012">
    <property type="entry name" value="HSP70"/>
    <property type="match status" value="1"/>
</dbReference>
<dbReference type="PANTHER" id="PTHR42749">
    <property type="entry name" value="CELL SHAPE-DETERMINING PROTEIN MREB"/>
    <property type="match status" value="1"/>
</dbReference>
<evidence type="ECO:0000256" key="2">
    <source>
        <dbReference type="ARBA" id="ARBA00022840"/>
    </source>
</evidence>
<evidence type="ECO:0000256" key="4">
    <source>
        <dbReference type="SAM" id="MobiDB-lite"/>
    </source>
</evidence>
<feature type="compositionally biased region" description="Low complexity" evidence="4">
    <location>
        <begin position="627"/>
        <end position="652"/>
    </location>
</feature>
<name>A0ABS4VN17_9PSEU</name>
<proteinExistence type="predicted"/>
<dbReference type="InterPro" id="IPR013126">
    <property type="entry name" value="Hsp_70_fam"/>
</dbReference>
<feature type="region of interest" description="Disordered" evidence="4">
    <location>
        <begin position="500"/>
        <end position="652"/>
    </location>
</feature>
<feature type="compositionally biased region" description="Low complexity" evidence="4">
    <location>
        <begin position="406"/>
        <end position="426"/>
    </location>
</feature>
<dbReference type="Gene3D" id="3.90.640.10">
    <property type="entry name" value="Actin, Chain A, domain 4"/>
    <property type="match status" value="1"/>
</dbReference>
<reference evidence="5 6" key="1">
    <citation type="submission" date="2021-03" db="EMBL/GenBank/DDBJ databases">
        <title>Sequencing the genomes of 1000 actinobacteria strains.</title>
        <authorList>
            <person name="Klenk H.-P."/>
        </authorList>
    </citation>
    <scope>NUCLEOTIDE SEQUENCE [LARGE SCALE GENOMIC DNA]</scope>
    <source>
        <strain evidence="5 6">DSM 45256</strain>
    </source>
</reference>
<feature type="compositionally biased region" description="Basic and acidic residues" evidence="4">
    <location>
        <begin position="440"/>
        <end position="454"/>
    </location>
</feature>
<dbReference type="SUPFAM" id="SSF53067">
    <property type="entry name" value="Actin-like ATPase domain"/>
    <property type="match status" value="2"/>
</dbReference>
<evidence type="ECO:0000313" key="6">
    <source>
        <dbReference type="Proteomes" id="UP001519295"/>
    </source>
</evidence>
<evidence type="ECO:0000256" key="3">
    <source>
        <dbReference type="ARBA" id="ARBA00023186"/>
    </source>
</evidence>
<keyword evidence="1" id="KW-0547">Nucleotide-binding</keyword>
<dbReference type="Gene3D" id="3.30.420.40">
    <property type="match status" value="2"/>
</dbReference>
<keyword evidence="6" id="KW-1185">Reference proteome</keyword>
<feature type="region of interest" description="Disordered" evidence="4">
    <location>
        <begin position="357"/>
        <end position="465"/>
    </location>
</feature>
<sequence length="652" mass="64714">MSYLLGIDLGATAVTAALLPARGGGAEPFRPERGAAYAVPAVLVATPAGDLLCGEAARRRAPADPDRVARGFLARVGDPTPLSLGGVPYRAEDLCARLVRHLVDEVAAAHGAGPARIGLTHPVSWGRHKRDLLAGALDRYGLTVSLVAAPQAVALAHRTGAPGHRPLAVVDLGGHGSTATVLAPAAPGVLPSITGPSAANHTGGADIDDAVFDFVRRATPAFDALDVDDPRVLAGLTVLRDECRSAKEMLSRDTVVTVPVELPGIRTAIRIHRSDLDELARPALEPVTGLVEEALAVAPDADVLLAGGAARMPMAVQLLSAELGRPLSVAADPVGDAARGAALAVAPGAGLIDLPGHSGSIRIPAPREPEPSRPRQTALRGERVPAAAVGLLEPPTGPLPPGGPRRGVPAPSGPAAGHAGATTPGSGRHRSAPAQPVAPRPERPAPDTVVRRDTGAPAAPRTPARQRFLMGAGGVAGASLLVGVLMFWPTGQATFGELSAAPTLPSTSEPAPAPVVPPAAAPEAGAPVGHVSRPADATVAARSSTSAPVSERAPAAGRTPAAGAGTTEPAGPGTVVPGGGTAAAPAPPTAPVPAPSSAPPVTSPAPPTPAGPSTSTPDTEPPPTPVEASESSTPTPATPTLEATTTTPDAIA</sequence>
<feature type="compositionally biased region" description="Pro residues" evidence="4">
    <location>
        <begin position="511"/>
        <end position="520"/>
    </location>
</feature>
<evidence type="ECO:0008006" key="7">
    <source>
        <dbReference type="Google" id="ProtNLM"/>
    </source>
</evidence>
<dbReference type="EMBL" id="JAGINU010000001">
    <property type="protein sequence ID" value="MBP2364959.1"/>
    <property type="molecule type" value="Genomic_DNA"/>
</dbReference>
<accession>A0ABS4VN17</accession>
<evidence type="ECO:0000256" key="1">
    <source>
        <dbReference type="ARBA" id="ARBA00022741"/>
    </source>
</evidence>
<gene>
    <name evidence="5" type="ORF">JOF36_000655</name>
</gene>
<organism evidence="5 6">
    <name type="scientific">Pseudonocardia parietis</name>
    <dbReference type="NCBI Taxonomy" id="570936"/>
    <lineage>
        <taxon>Bacteria</taxon>
        <taxon>Bacillati</taxon>
        <taxon>Actinomycetota</taxon>
        <taxon>Actinomycetes</taxon>
        <taxon>Pseudonocardiales</taxon>
        <taxon>Pseudonocardiaceae</taxon>
        <taxon>Pseudonocardia</taxon>
    </lineage>
</organism>